<name>A0AAJ5EG04_9ENTE</name>
<evidence type="ECO:0000313" key="6">
    <source>
        <dbReference type="Proteomes" id="UP000296883"/>
    </source>
</evidence>
<keyword evidence="6" id="KW-1185">Reference proteome</keyword>
<evidence type="ECO:0000256" key="2">
    <source>
        <dbReference type="SAM" id="SignalP"/>
    </source>
</evidence>
<feature type="signal peptide" evidence="2">
    <location>
        <begin position="1"/>
        <end position="25"/>
    </location>
</feature>
<dbReference type="Proteomes" id="UP000296883">
    <property type="component" value="Chromosome"/>
</dbReference>
<keyword evidence="2" id="KW-0732">Signal</keyword>
<dbReference type="InterPro" id="IPR027994">
    <property type="entry name" value="WxL_dom"/>
</dbReference>
<proteinExistence type="predicted"/>
<dbReference type="EMBL" id="CP038865">
    <property type="protein sequence ID" value="QCA29435.1"/>
    <property type="molecule type" value="Genomic_DNA"/>
</dbReference>
<evidence type="ECO:0000256" key="1">
    <source>
        <dbReference type="SAM" id="MobiDB-lite"/>
    </source>
</evidence>
<organism evidence="5 7">
    <name type="scientific">Vagococcus xieshaowenii</name>
    <dbReference type="NCBI Taxonomy" id="2562451"/>
    <lineage>
        <taxon>Bacteria</taxon>
        <taxon>Bacillati</taxon>
        <taxon>Bacillota</taxon>
        <taxon>Bacilli</taxon>
        <taxon>Lactobacillales</taxon>
        <taxon>Enterococcaceae</taxon>
        <taxon>Vagococcus</taxon>
    </lineage>
</organism>
<feature type="chain" id="PRO_5042530781" evidence="2">
    <location>
        <begin position="26"/>
        <end position="241"/>
    </location>
</feature>
<evidence type="ECO:0000313" key="7">
    <source>
        <dbReference type="Proteomes" id="UP000297725"/>
    </source>
</evidence>
<evidence type="ECO:0000313" key="4">
    <source>
        <dbReference type="EMBL" id="QCA29435.1"/>
    </source>
</evidence>
<feature type="compositionally biased region" description="Low complexity" evidence="1">
    <location>
        <begin position="35"/>
        <end position="45"/>
    </location>
</feature>
<dbReference type="Pfam" id="PF13731">
    <property type="entry name" value="WxL"/>
    <property type="match status" value="1"/>
</dbReference>
<reference evidence="5 7" key="1">
    <citation type="submission" date="2019-03" db="EMBL/GenBank/DDBJ databases">
        <title>Vagococcus sp. was isolated fron gut of Carduelis flavirostris.</title>
        <authorList>
            <person name="Ge Y."/>
        </authorList>
    </citation>
    <scope>NUCLEOTIDE SEQUENCE [LARGE SCALE GENOMIC DNA]</scope>
    <source>
        <strain evidence="5 7">CF-210</strain>
    </source>
</reference>
<reference evidence="4 6" key="2">
    <citation type="journal article" date="2020" name="Int. J. Syst. Evol. Microbiol.">
        <title>Vagococcus xieshaowenii sp. nov., isolated from snow finch (Montifringilla taczanowskii) cloacal content.</title>
        <authorList>
            <person name="Ge Y."/>
            <person name="Yang J."/>
            <person name="Lai X.H."/>
            <person name="Zhang G."/>
            <person name="Jin D."/>
            <person name="Lu S."/>
            <person name="Wang B."/>
            <person name="Huang Y."/>
            <person name="Huang Y."/>
            <person name="Ren Z."/>
            <person name="Zhang X."/>
            <person name="Xu J."/>
        </authorList>
    </citation>
    <scope>NUCLEOTIDE SEQUENCE [LARGE SCALE GENOMIC DNA]</scope>
    <source>
        <strain evidence="6">personal::cf-49</strain>
        <strain evidence="4">Personal::cf-49</strain>
    </source>
</reference>
<protein>
    <submittedName>
        <fullName evidence="5">WxL domain-containing protein</fullName>
    </submittedName>
</protein>
<dbReference type="EMBL" id="SRHU01000019">
    <property type="protein sequence ID" value="TFZ41555.1"/>
    <property type="molecule type" value="Genomic_DNA"/>
</dbReference>
<evidence type="ECO:0000313" key="5">
    <source>
        <dbReference type="EMBL" id="TFZ41555.1"/>
    </source>
</evidence>
<accession>A0AAJ5EG04</accession>
<feature type="region of interest" description="Disordered" evidence="1">
    <location>
        <begin position="35"/>
        <end position="73"/>
    </location>
</feature>
<feature type="domain" description="WxL" evidence="3">
    <location>
        <begin position="30"/>
        <end position="221"/>
    </location>
</feature>
<gene>
    <name evidence="5" type="ORF">E4031_05015</name>
    <name evidence="4" type="ORF">E4Z98_08940</name>
</gene>
<dbReference type="AlphaFoldDB" id="A0AAJ5EG04"/>
<sequence length="241" mass="25380">MMKKMILSATLASSIMLGGAISTFAAEDAIEHSTGTVTLTKTTPTEPVDPGIDPTDPEKPNPPKDPAGPTGEIGDLTIDVVPQFDFVKDDANDGMKGTFNMTTYDYNYLQVSDQRATGDGWSVGLATTPFTLDTDQTIKLQNAEVTIPFKAYEGTTATATPATIDTSVGFTNAGVFAAGINEGMGKANIAKVDGATLTTKDDKNVAGNYTSEFTWTLYTAPKIDGDIAQIDRQTPAPAPEP</sequence>
<dbReference type="Proteomes" id="UP000297725">
    <property type="component" value="Unassembled WGS sequence"/>
</dbReference>
<evidence type="ECO:0000259" key="3">
    <source>
        <dbReference type="Pfam" id="PF13731"/>
    </source>
</evidence>